<evidence type="ECO:0000313" key="2">
    <source>
        <dbReference type="EMBL" id="GMA91557.1"/>
    </source>
</evidence>
<dbReference type="Proteomes" id="UP001157069">
    <property type="component" value="Unassembled WGS sequence"/>
</dbReference>
<dbReference type="Pfam" id="PF05336">
    <property type="entry name" value="rhaM"/>
    <property type="match status" value="1"/>
</dbReference>
<name>A0ABQ6JTF3_9MICO</name>
<organism evidence="2 3">
    <name type="scientific">Homoserinibacter gongjuensis</name>
    <dbReference type="NCBI Taxonomy" id="1162968"/>
    <lineage>
        <taxon>Bacteria</taxon>
        <taxon>Bacillati</taxon>
        <taxon>Actinomycetota</taxon>
        <taxon>Actinomycetes</taxon>
        <taxon>Micrococcales</taxon>
        <taxon>Microbacteriaceae</taxon>
        <taxon>Homoserinibacter</taxon>
    </lineage>
</organism>
<proteinExistence type="predicted"/>
<keyword evidence="3" id="KW-1185">Reference proteome</keyword>
<dbReference type="PANTHER" id="PTHR34389">
    <property type="entry name" value="L-RHAMNOSE MUTAROTASE"/>
    <property type="match status" value="1"/>
</dbReference>
<sequence>MKRVASVIGLPPENRAEYERYHAAVWPGVLARLAASHVHNYSIYRHGDLLFSYFEYTGDDYEADMAAIAADPETQRWWAVQMPLQRPSRIAPTASGGRICRRSSTPIERGPGPAPTQCVSTAETSLRSPDHSVWKVPSRSMRL</sequence>
<dbReference type="Gene3D" id="3.30.70.100">
    <property type="match status" value="1"/>
</dbReference>
<comment type="caution">
    <text evidence="2">The sequence shown here is derived from an EMBL/GenBank/DDBJ whole genome shotgun (WGS) entry which is preliminary data.</text>
</comment>
<reference evidence="3" key="1">
    <citation type="journal article" date="2019" name="Int. J. Syst. Evol. Microbiol.">
        <title>The Global Catalogue of Microorganisms (GCM) 10K type strain sequencing project: providing services to taxonomists for standard genome sequencing and annotation.</title>
        <authorList>
            <consortium name="The Broad Institute Genomics Platform"/>
            <consortium name="The Broad Institute Genome Sequencing Center for Infectious Disease"/>
            <person name="Wu L."/>
            <person name="Ma J."/>
        </authorList>
    </citation>
    <scope>NUCLEOTIDE SEQUENCE [LARGE SCALE GENOMIC DNA]</scope>
    <source>
        <strain evidence="3">NBRC 108755</strain>
    </source>
</reference>
<feature type="region of interest" description="Disordered" evidence="1">
    <location>
        <begin position="89"/>
        <end position="123"/>
    </location>
</feature>
<evidence type="ECO:0000256" key="1">
    <source>
        <dbReference type="SAM" id="MobiDB-lite"/>
    </source>
</evidence>
<dbReference type="InterPro" id="IPR008000">
    <property type="entry name" value="Rham/fucose_mutarotase"/>
</dbReference>
<protein>
    <recommendedName>
        <fullName evidence="4">L-rhamnose mutarotase</fullName>
    </recommendedName>
</protein>
<dbReference type="PANTHER" id="PTHR34389:SF2">
    <property type="entry name" value="L-RHAMNOSE MUTAROTASE"/>
    <property type="match status" value="1"/>
</dbReference>
<accession>A0ABQ6JTF3</accession>
<dbReference type="RefSeq" id="WP_284299975.1">
    <property type="nucleotide sequence ID" value="NZ_BSVA01000001.1"/>
</dbReference>
<dbReference type="SUPFAM" id="SSF54909">
    <property type="entry name" value="Dimeric alpha+beta barrel"/>
    <property type="match status" value="1"/>
</dbReference>
<gene>
    <name evidence="2" type="ORF">GCM10025869_20860</name>
</gene>
<dbReference type="InterPro" id="IPR011008">
    <property type="entry name" value="Dimeric_a/b-barrel"/>
</dbReference>
<dbReference type="EMBL" id="BSVA01000001">
    <property type="protein sequence ID" value="GMA91557.1"/>
    <property type="molecule type" value="Genomic_DNA"/>
</dbReference>
<evidence type="ECO:0008006" key="4">
    <source>
        <dbReference type="Google" id="ProtNLM"/>
    </source>
</evidence>
<evidence type="ECO:0000313" key="3">
    <source>
        <dbReference type="Proteomes" id="UP001157069"/>
    </source>
</evidence>